<reference evidence="2" key="1">
    <citation type="submission" date="2016-10" db="EMBL/GenBank/DDBJ databases">
        <authorList>
            <person name="Varghese N."/>
            <person name="Submissions S."/>
        </authorList>
    </citation>
    <scope>NUCLEOTIDE SEQUENCE [LARGE SCALE GENOMIC DNA]</scope>
    <source>
        <strain evidence="2">DSM 45079</strain>
    </source>
</reference>
<dbReference type="OrthoDB" id="2082589at2"/>
<keyword evidence="2" id="KW-1185">Reference proteome</keyword>
<sequence length="140" mass="15129">MTQKRIRLESGGVAAEALLLEENAPKATAALWEMLAEPIERKLISAKWSGDVGVLHPGEGPLRDVAELENPVTSIYPGAVVMRPRGSEILIGYGVGEYRWAVGVDYTTRLAKIVTNRTEFLSVVARTADQGPSTITVGRV</sequence>
<name>A0A1H2LC04_9ACTN</name>
<evidence type="ECO:0000313" key="2">
    <source>
        <dbReference type="Proteomes" id="UP000182977"/>
    </source>
</evidence>
<accession>A0A1H2LC04</accession>
<dbReference type="STRING" id="419479.SAMN04488563_5719"/>
<dbReference type="InterPro" id="IPR024532">
    <property type="entry name" value="DUF3830"/>
</dbReference>
<gene>
    <name evidence="1" type="ORF">SAMN04488563_5719</name>
</gene>
<dbReference type="Pfam" id="PF12903">
    <property type="entry name" value="DUF3830"/>
    <property type="match status" value="1"/>
</dbReference>
<evidence type="ECO:0008006" key="3">
    <source>
        <dbReference type="Google" id="ProtNLM"/>
    </source>
</evidence>
<protein>
    <recommendedName>
        <fullName evidence="3">DUF3830 family protein</fullName>
    </recommendedName>
</protein>
<dbReference type="RefSeq" id="WP_046769661.1">
    <property type="nucleotide sequence ID" value="NZ_KQ061238.1"/>
</dbReference>
<proteinExistence type="predicted"/>
<evidence type="ECO:0000313" key="1">
    <source>
        <dbReference type="EMBL" id="SDU78148.1"/>
    </source>
</evidence>
<dbReference type="Gene3D" id="2.40.100.20">
    <property type="match status" value="1"/>
</dbReference>
<dbReference type="AlphaFoldDB" id="A0A1H2LC04"/>
<dbReference type="Proteomes" id="UP000182977">
    <property type="component" value="Chromosome I"/>
</dbReference>
<organism evidence="1 2">
    <name type="scientific">Jiangella alkaliphila</name>
    <dbReference type="NCBI Taxonomy" id="419479"/>
    <lineage>
        <taxon>Bacteria</taxon>
        <taxon>Bacillati</taxon>
        <taxon>Actinomycetota</taxon>
        <taxon>Actinomycetes</taxon>
        <taxon>Jiangellales</taxon>
        <taxon>Jiangellaceae</taxon>
        <taxon>Jiangella</taxon>
    </lineage>
</organism>
<dbReference type="EMBL" id="LT629791">
    <property type="protein sequence ID" value="SDU78148.1"/>
    <property type="molecule type" value="Genomic_DNA"/>
</dbReference>